<protein>
    <submittedName>
        <fullName evidence="1">Unnamed protein product</fullName>
    </submittedName>
</protein>
<reference evidence="1" key="1">
    <citation type="submission" date="2023-04" db="EMBL/GenBank/DDBJ databases">
        <title>Ambrosiozyma monospora NBRC 10751.</title>
        <authorList>
            <person name="Ichikawa N."/>
            <person name="Sato H."/>
            <person name="Tonouchi N."/>
        </authorList>
    </citation>
    <scope>NUCLEOTIDE SEQUENCE</scope>
    <source>
        <strain evidence="1">NBRC 10751</strain>
    </source>
</reference>
<dbReference type="EMBL" id="BSXS01000082">
    <property type="protein sequence ID" value="GME70702.1"/>
    <property type="molecule type" value="Genomic_DNA"/>
</dbReference>
<keyword evidence="2" id="KW-1185">Reference proteome</keyword>
<dbReference type="Proteomes" id="UP001165064">
    <property type="component" value="Unassembled WGS sequence"/>
</dbReference>
<proteinExistence type="predicted"/>
<gene>
    <name evidence="1" type="ORF">Amon02_000029500</name>
</gene>
<accession>A0ACB5SRF7</accession>
<sequence length="278" mass="30533">MPGTNAATAGHNNNNMDSFENDLEKGTVSTSSDGNHLQNTVSNFRHDDEHIYINDQQIKKHEFLHAFGGSLNVGTREVTEQAKNYADPVPAGLAAFSCTTITLGLIQMHAKHVTHANILIGALLTTSGLVELIVGILCFIIGNTWACATFLLFGGFYSSYSFVLMDLGGVQAAYGDANEYAQSVALYFLPWVFYSFLLWSCTWKSTWALTTLMFFVWMFIILFCIGQFAGSVLTYKAGGFFCMGSGVLGFYNAYAGLADPTNSYFVVKPWFLPNAKLD</sequence>
<evidence type="ECO:0000313" key="1">
    <source>
        <dbReference type="EMBL" id="GME70702.1"/>
    </source>
</evidence>
<evidence type="ECO:0000313" key="2">
    <source>
        <dbReference type="Proteomes" id="UP001165064"/>
    </source>
</evidence>
<comment type="caution">
    <text evidence="1">The sequence shown here is derived from an EMBL/GenBank/DDBJ whole genome shotgun (WGS) entry which is preliminary data.</text>
</comment>
<name>A0ACB5SRF7_AMBMO</name>
<organism evidence="1 2">
    <name type="scientific">Ambrosiozyma monospora</name>
    <name type="common">Yeast</name>
    <name type="synonym">Endomycopsis monosporus</name>
    <dbReference type="NCBI Taxonomy" id="43982"/>
    <lineage>
        <taxon>Eukaryota</taxon>
        <taxon>Fungi</taxon>
        <taxon>Dikarya</taxon>
        <taxon>Ascomycota</taxon>
        <taxon>Saccharomycotina</taxon>
        <taxon>Pichiomycetes</taxon>
        <taxon>Pichiales</taxon>
        <taxon>Pichiaceae</taxon>
        <taxon>Ambrosiozyma</taxon>
    </lineage>
</organism>